<dbReference type="InterPro" id="IPR036097">
    <property type="entry name" value="HisK_dim/P_sf"/>
</dbReference>
<dbReference type="InterPro" id="IPR003594">
    <property type="entry name" value="HATPase_dom"/>
</dbReference>
<name>A0A4R6TZD4_9BACI</name>
<sequence length="448" mass="50407">MKMRWKIYLFSTVWLVVVMLVVCLSIYTLFENELTEREEDRVAQQTEQVAEALQTSSGTVPPRQLLPAYLPADGMIRVIEGEQDGGPLVVTKDRTIADLPLLYATEQRTVIRRLEGETYLTSTFPILTDSGAIATLEVTENVSDTFALLDILRLVLWIAGFAVLVPSVIAGKLLGDLILKPIHSFTRTMENIQHEGQFQRLHLEGKSKDELYQLGITFNHMMTMLEENYYKQEQFVSDASHELKTPLTAIESYATLLKRWGMKKPEVLEESVDAIYAEALRMREMTQQMLELASDGNQRLDKASFQAADLIEESMKTMRRAYERSIEWQATPPEVTVLADASKLKQVLFILLDNAIKFSDTKIEVALSETNSHLGIAINDHGVGIPDEDIAHVFERFYRVDKARSRKTGGTGLGLSIAQRIIAAHGGHIDVQSTQGEGTTFTIWLPTE</sequence>
<dbReference type="EC" id="2.7.13.3" evidence="3"/>
<evidence type="ECO:0000259" key="16">
    <source>
        <dbReference type="PROSITE" id="PS50885"/>
    </source>
</evidence>
<dbReference type="SMART" id="SM00388">
    <property type="entry name" value="HisKA"/>
    <property type="match status" value="1"/>
</dbReference>
<dbReference type="FunFam" id="1.10.287.130:FF:000001">
    <property type="entry name" value="Two-component sensor histidine kinase"/>
    <property type="match status" value="1"/>
</dbReference>
<keyword evidence="8" id="KW-0547">Nucleotide-binding</keyword>
<keyword evidence="7 14" id="KW-0812">Transmembrane</keyword>
<keyword evidence="9" id="KW-0418">Kinase</keyword>
<comment type="caution">
    <text evidence="17">The sequence shown here is derived from an EMBL/GenBank/DDBJ whole genome shotgun (WGS) entry which is preliminary data.</text>
</comment>
<evidence type="ECO:0000259" key="15">
    <source>
        <dbReference type="PROSITE" id="PS50109"/>
    </source>
</evidence>
<protein>
    <recommendedName>
        <fullName evidence="3">histidine kinase</fullName>
        <ecNumber evidence="3">2.7.13.3</ecNumber>
    </recommendedName>
</protein>
<dbReference type="InterPro" id="IPR050428">
    <property type="entry name" value="TCS_sensor_his_kinase"/>
</dbReference>
<dbReference type="PROSITE" id="PS50885">
    <property type="entry name" value="HAMP"/>
    <property type="match status" value="1"/>
</dbReference>
<keyword evidence="12" id="KW-0902">Two-component regulatory system</keyword>
<evidence type="ECO:0000256" key="10">
    <source>
        <dbReference type="ARBA" id="ARBA00022840"/>
    </source>
</evidence>
<dbReference type="Gene3D" id="3.30.565.10">
    <property type="entry name" value="Histidine kinase-like ATPase, C-terminal domain"/>
    <property type="match status" value="1"/>
</dbReference>
<comment type="subcellular location">
    <subcellularLocation>
        <location evidence="2">Cell membrane</location>
        <topology evidence="2">Multi-pass membrane protein</topology>
    </subcellularLocation>
</comment>
<dbReference type="AlphaFoldDB" id="A0A4R6TZD4"/>
<evidence type="ECO:0000256" key="5">
    <source>
        <dbReference type="ARBA" id="ARBA00022553"/>
    </source>
</evidence>
<feature type="transmembrane region" description="Helical" evidence="14">
    <location>
        <begin position="7"/>
        <end position="30"/>
    </location>
</feature>
<dbReference type="OrthoDB" id="9786919at2"/>
<evidence type="ECO:0000256" key="8">
    <source>
        <dbReference type="ARBA" id="ARBA00022741"/>
    </source>
</evidence>
<evidence type="ECO:0000256" key="1">
    <source>
        <dbReference type="ARBA" id="ARBA00000085"/>
    </source>
</evidence>
<dbReference type="Pfam" id="PF02518">
    <property type="entry name" value="HATPase_c"/>
    <property type="match status" value="1"/>
</dbReference>
<dbReference type="CDD" id="cd00082">
    <property type="entry name" value="HisKA"/>
    <property type="match status" value="1"/>
</dbReference>
<evidence type="ECO:0000256" key="6">
    <source>
        <dbReference type="ARBA" id="ARBA00022679"/>
    </source>
</evidence>
<proteinExistence type="predicted"/>
<evidence type="ECO:0000256" key="12">
    <source>
        <dbReference type="ARBA" id="ARBA00023012"/>
    </source>
</evidence>
<evidence type="ECO:0000256" key="4">
    <source>
        <dbReference type="ARBA" id="ARBA00022475"/>
    </source>
</evidence>
<keyword evidence="11 14" id="KW-1133">Transmembrane helix</keyword>
<organism evidence="17 18">
    <name type="scientific">Aureibacillus halotolerans</name>
    <dbReference type="NCBI Taxonomy" id="1508390"/>
    <lineage>
        <taxon>Bacteria</taxon>
        <taxon>Bacillati</taxon>
        <taxon>Bacillota</taxon>
        <taxon>Bacilli</taxon>
        <taxon>Bacillales</taxon>
        <taxon>Bacillaceae</taxon>
        <taxon>Aureibacillus</taxon>
    </lineage>
</organism>
<dbReference type="PANTHER" id="PTHR45436">
    <property type="entry name" value="SENSOR HISTIDINE KINASE YKOH"/>
    <property type="match status" value="1"/>
</dbReference>
<dbReference type="Gene3D" id="1.10.287.130">
    <property type="match status" value="1"/>
</dbReference>
<dbReference type="Pfam" id="PF00512">
    <property type="entry name" value="HisKA"/>
    <property type="match status" value="1"/>
</dbReference>
<dbReference type="InterPro" id="IPR004358">
    <property type="entry name" value="Sig_transdc_His_kin-like_C"/>
</dbReference>
<dbReference type="GO" id="GO:0000155">
    <property type="term" value="F:phosphorelay sensor kinase activity"/>
    <property type="evidence" value="ECO:0007669"/>
    <property type="project" value="InterPro"/>
</dbReference>
<dbReference type="PANTHER" id="PTHR45436:SF5">
    <property type="entry name" value="SENSOR HISTIDINE KINASE TRCS"/>
    <property type="match status" value="1"/>
</dbReference>
<dbReference type="SUPFAM" id="SSF55874">
    <property type="entry name" value="ATPase domain of HSP90 chaperone/DNA topoisomerase II/histidine kinase"/>
    <property type="match status" value="1"/>
</dbReference>
<dbReference type="CDD" id="cd06225">
    <property type="entry name" value="HAMP"/>
    <property type="match status" value="1"/>
</dbReference>
<evidence type="ECO:0000256" key="13">
    <source>
        <dbReference type="ARBA" id="ARBA00023136"/>
    </source>
</evidence>
<evidence type="ECO:0000256" key="3">
    <source>
        <dbReference type="ARBA" id="ARBA00012438"/>
    </source>
</evidence>
<dbReference type="SMART" id="SM00304">
    <property type="entry name" value="HAMP"/>
    <property type="match status" value="1"/>
</dbReference>
<dbReference type="InterPro" id="IPR036890">
    <property type="entry name" value="HATPase_C_sf"/>
</dbReference>
<feature type="domain" description="HAMP" evidence="16">
    <location>
        <begin position="176"/>
        <end position="230"/>
    </location>
</feature>
<dbReference type="EMBL" id="SNYJ01000013">
    <property type="protein sequence ID" value="TDQ37429.1"/>
    <property type="molecule type" value="Genomic_DNA"/>
</dbReference>
<keyword evidence="18" id="KW-1185">Reference proteome</keyword>
<dbReference type="SUPFAM" id="SSF47384">
    <property type="entry name" value="Homodimeric domain of signal transducing histidine kinase"/>
    <property type="match status" value="1"/>
</dbReference>
<dbReference type="InterPro" id="IPR003660">
    <property type="entry name" value="HAMP_dom"/>
</dbReference>
<evidence type="ECO:0000256" key="9">
    <source>
        <dbReference type="ARBA" id="ARBA00022777"/>
    </source>
</evidence>
<keyword evidence="4" id="KW-1003">Cell membrane</keyword>
<evidence type="ECO:0000256" key="2">
    <source>
        <dbReference type="ARBA" id="ARBA00004651"/>
    </source>
</evidence>
<dbReference type="GO" id="GO:0005886">
    <property type="term" value="C:plasma membrane"/>
    <property type="evidence" value="ECO:0007669"/>
    <property type="project" value="UniProtKB-SubCell"/>
</dbReference>
<keyword evidence="6" id="KW-0808">Transferase</keyword>
<dbReference type="FunFam" id="3.30.565.10:FF:000006">
    <property type="entry name" value="Sensor histidine kinase WalK"/>
    <property type="match status" value="1"/>
</dbReference>
<gene>
    <name evidence="17" type="ORF">EV213_11364</name>
</gene>
<dbReference type="InterPro" id="IPR005467">
    <property type="entry name" value="His_kinase_dom"/>
</dbReference>
<evidence type="ECO:0000256" key="7">
    <source>
        <dbReference type="ARBA" id="ARBA00022692"/>
    </source>
</evidence>
<dbReference type="SMART" id="SM00387">
    <property type="entry name" value="HATPase_c"/>
    <property type="match status" value="1"/>
</dbReference>
<evidence type="ECO:0000256" key="11">
    <source>
        <dbReference type="ARBA" id="ARBA00022989"/>
    </source>
</evidence>
<dbReference type="PROSITE" id="PS50109">
    <property type="entry name" value="HIS_KIN"/>
    <property type="match status" value="1"/>
</dbReference>
<accession>A0A4R6TZD4</accession>
<keyword evidence="13 14" id="KW-0472">Membrane</keyword>
<evidence type="ECO:0000313" key="18">
    <source>
        <dbReference type="Proteomes" id="UP000295632"/>
    </source>
</evidence>
<evidence type="ECO:0000256" key="14">
    <source>
        <dbReference type="SAM" id="Phobius"/>
    </source>
</evidence>
<dbReference type="CDD" id="cd00075">
    <property type="entry name" value="HATPase"/>
    <property type="match status" value="1"/>
</dbReference>
<reference evidence="17 18" key="1">
    <citation type="submission" date="2019-03" db="EMBL/GenBank/DDBJ databases">
        <title>Genomic Encyclopedia of Type Strains, Phase IV (KMG-IV): sequencing the most valuable type-strain genomes for metagenomic binning, comparative biology and taxonomic classification.</title>
        <authorList>
            <person name="Goeker M."/>
        </authorList>
    </citation>
    <scope>NUCLEOTIDE SEQUENCE [LARGE SCALE GENOMIC DNA]</scope>
    <source>
        <strain evidence="17 18">DSM 28697</strain>
    </source>
</reference>
<dbReference type="InterPro" id="IPR003661">
    <property type="entry name" value="HisK_dim/P_dom"/>
</dbReference>
<dbReference type="GO" id="GO:0005524">
    <property type="term" value="F:ATP binding"/>
    <property type="evidence" value="ECO:0007669"/>
    <property type="project" value="UniProtKB-KW"/>
</dbReference>
<dbReference type="Pfam" id="PF00672">
    <property type="entry name" value="HAMP"/>
    <property type="match status" value="1"/>
</dbReference>
<dbReference type="Gene3D" id="6.10.340.10">
    <property type="match status" value="1"/>
</dbReference>
<keyword evidence="5" id="KW-0597">Phosphoprotein</keyword>
<evidence type="ECO:0000313" key="17">
    <source>
        <dbReference type="EMBL" id="TDQ37429.1"/>
    </source>
</evidence>
<comment type="catalytic activity">
    <reaction evidence="1">
        <text>ATP + protein L-histidine = ADP + protein N-phospho-L-histidine.</text>
        <dbReference type="EC" id="2.7.13.3"/>
    </reaction>
</comment>
<feature type="domain" description="Histidine kinase" evidence="15">
    <location>
        <begin position="238"/>
        <end position="448"/>
    </location>
</feature>
<dbReference type="RefSeq" id="WP_133581272.1">
    <property type="nucleotide sequence ID" value="NZ_SNYJ01000013.1"/>
</dbReference>
<dbReference type="PRINTS" id="PR00344">
    <property type="entry name" value="BCTRLSENSOR"/>
</dbReference>
<keyword evidence="10" id="KW-0067">ATP-binding</keyword>
<dbReference type="Proteomes" id="UP000295632">
    <property type="component" value="Unassembled WGS sequence"/>
</dbReference>